<dbReference type="Pfam" id="PF13812">
    <property type="entry name" value="PPR_3"/>
    <property type="match status" value="1"/>
</dbReference>
<reference evidence="5" key="1">
    <citation type="submission" date="2023-06" db="EMBL/GenBank/DDBJ databases">
        <title>Genome-scale phylogeny and comparative genomics of the fungal order Sordariales.</title>
        <authorList>
            <consortium name="Lawrence Berkeley National Laboratory"/>
            <person name="Hensen N."/>
            <person name="Bonometti L."/>
            <person name="Westerberg I."/>
            <person name="Brannstrom I.O."/>
            <person name="Guillou S."/>
            <person name="Cros-Aarteil S."/>
            <person name="Calhoun S."/>
            <person name="Haridas S."/>
            <person name="Kuo A."/>
            <person name="Mondo S."/>
            <person name="Pangilinan J."/>
            <person name="Riley R."/>
            <person name="Labutti K."/>
            <person name="Andreopoulos B."/>
            <person name="Lipzen A."/>
            <person name="Chen C."/>
            <person name="Yanf M."/>
            <person name="Daum C."/>
            <person name="Ng V."/>
            <person name="Clum A."/>
            <person name="Steindorff A."/>
            <person name="Ohm R."/>
            <person name="Martin F."/>
            <person name="Silar P."/>
            <person name="Natvig D."/>
            <person name="Lalanne C."/>
            <person name="Gautier V."/>
            <person name="Ament-Velasquez S.L."/>
            <person name="Kruys A."/>
            <person name="Hutchinson M.I."/>
            <person name="Powell A.J."/>
            <person name="Barry K."/>
            <person name="Miller A.N."/>
            <person name="Grigoriev I.V."/>
            <person name="Debuchy R."/>
            <person name="Gladieux P."/>
            <person name="Thoren M.H."/>
            <person name="Johannesson H."/>
        </authorList>
    </citation>
    <scope>NUCLEOTIDE SEQUENCE</scope>
    <source>
        <strain evidence="5">SMH4607-1</strain>
    </source>
</reference>
<feature type="region of interest" description="Disordered" evidence="3">
    <location>
        <begin position="574"/>
        <end position="601"/>
    </location>
</feature>
<evidence type="ECO:0000256" key="2">
    <source>
        <dbReference type="PROSITE-ProRule" id="PRU00708"/>
    </source>
</evidence>
<feature type="compositionally biased region" description="Acidic residues" evidence="3">
    <location>
        <begin position="586"/>
        <end position="597"/>
    </location>
</feature>
<dbReference type="InterPro" id="IPR011990">
    <property type="entry name" value="TPR-like_helical_dom_sf"/>
</dbReference>
<keyword evidence="1" id="KW-0677">Repeat</keyword>
<dbReference type="Pfam" id="PF23276">
    <property type="entry name" value="TPR_24"/>
    <property type="match status" value="1"/>
</dbReference>
<evidence type="ECO:0000313" key="6">
    <source>
        <dbReference type="Proteomes" id="UP001172102"/>
    </source>
</evidence>
<proteinExistence type="predicted"/>
<gene>
    <name evidence="5" type="ORF">B0H67DRAFT_554246</name>
</gene>
<dbReference type="InterPro" id="IPR057027">
    <property type="entry name" value="TPR_mt"/>
</dbReference>
<evidence type="ECO:0000313" key="5">
    <source>
        <dbReference type="EMBL" id="KAK0715793.1"/>
    </source>
</evidence>
<dbReference type="InterPro" id="IPR002885">
    <property type="entry name" value="PPR_rpt"/>
</dbReference>
<feature type="repeat" description="PPR" evidence="2">
    <location>
        <begin position="351"/>
        <end position="385"/>
    </location>
</feature>
<protein>
    <recommendedName>
        <fullName evidence="4">Pentatricopeptide repeat-containing protein-mitochondrial domain-containing protein</fullName>
    </recommendedName>
</protein>
<dbReference type="AlphaFoldDB" id="A0AA40AH66"/>
<sequence>MVSKHSTGYPKGHPWSQSNSLHVTPRVTNPFRLTRQATSRKDALHVNRPSHQGHQIRAAHTESRPQPENAPQRTPAPSASECPTPPLVTEESMRQSVTSAIYETLKSQRLYDDGRGAAVRELVCHLVHDRGERPNIFHADALAAANWAVDGSAVELSVIIDEMLRLGIEPTGQFCHTALRALAIHPNYIMRNEILGYMKQEQIELSESGRCSVALGLLRDRQFEMAMDYIDQMIRDKLGIPAWVFDIFIYQLGEMNLIDEAFHLAWHRVQATGHDDTPKSLSMWTFLLEECGKALHYEGTKFVWNYMVESGNLNPCDGTTTNVLYTAARKGDPDLANQAIQVLSARGLKLGIHHYEALVETYTRCEDLQNAFQVLCIMASTGIQPEAASTRPLFALLKRSQQLIDSSLDLLANLARTEVVPTAGANVVIEALCAHDNLPKALSVYYGIDAVCIAGPNTHTFEVLLAAATTHDDAAMIFSEAELLSIKPSEAMHESMVRCCARDGSLKEALAHIAKIDQSATSPWLSKRTLTVLIERTFREQDPKAWDLLDEAKRRYADVKWEFEAMLLEMIKADASKMRPPPASEPEADEPEADEPDEHLWGEVEEALLKKRVHRS</sequence>
<dbReference type="Proteomes" id="UP001172102">
    <property type="component" value="Unassembled WGS sequence"/>
</dbReference>
<feature type="compositionally biased region" description="Polar residues" evidence="3">
    <location>
        <begin position="66"/>
        <end position="77"/>
    </location>
</feature>
<dbReference type="PANTHER" id="PTHR47939">
    <property type="entry name" value="MEMBRANE-ASSOCIATED SALT-INDUCIBLE PROTEIN-LIKE"/>
    <property type="match status" value="1"/>
</dbReference>
<dbReference type="EMBL" id="JAUKUA010000004">
    <property type="protein sequence ID" value="KAK0715793.1"/>
    <property type="molecule type" value="Genomic_DNA"/>
</dbReference>
<organism evidence="5 6">
    <name type="scientific">Lasiosphaeris hirsuta</name>
    <dbReference type="NCBI Taxonomy" id="260670"/>
    <lineage>
        <taxon>Eukaryota</taxon>
        <taxon>Fungi</taxon>
        <taxon>Dikarya</taxon>
        <taxon>Ascomycota</taxon>
        <taxon>Pezizomycotina</taxon>
        <taxon>Sordariomycetes</taxon>
        <taxon>Sordariomycetidae</taxon>
        <taxon>Sordariales</taxon>
        <taxon>Lasiosphaeriaceae</taxon>
        <taxon>Lasiosphaeris</taxon>
    </lineage>
</organism>
<evidence type="ECO:0000256" key="1">
    <source>
        <dbReference type="ARBA" id="ARBA00022737"/>
    </source>
</evidence>
<feature type="domain" description="Pentatricopeptide repeat-containing protein-mitochondrial" evidence="4">
    <location>
        <begin position="317"/>
        <end position="445"/>
    </location>
</feature>
<keyword evidence="6" id="KW-1185">Reference proteome</keyword>
<accession>A0AA40AH66</accession>
<comment type="caution">
    <text evidence="5">The sequence shown here is derived from an EMBL/GenBank/DDBJ whole genome shotgun (WGS) entry which is preliminary data.</text>
</comment>
<dbReference type="Gene3D" id="1.25.40.10">
    <property type="entry name" value="Tetratricopeptide repeat domain"/>
    <property type="match status" value="2"/>
</dbReference>
<dbReference type="PROSITE" id="PS51375">
    <property type="entry name" value="PPR"/>
    <property type="match status" value="1"/>
</dbReference>
<dbReference type="PANTHER" id="PTHR47939:SF13">
    <property type="entry name" value="OS03G0201400 PROTEIN"/>
    <property type="match status" value="1"/>
</dbReference>
<name>A0AA40AH66_9PEZI</name>
<evidence type="ECO:0000259" key="4">
    <source>
        <dbReference type="Pfam" id="PF23276"/>
    </source>
</evidence>
<feature type="region of interest" description="Disordered" evidence="3">
    <location>
        <begin position="1"/>
        <end position="92"/>
    </location>
</feature>
<dbReference type="InterPro" id="IPR050667">
    <property type="entry name" value="PPR-containing_protein"/>
</dbReference>
<evidence type="ECO:0000256" key="3">
    <source>
        <dbReference type="SAM" id="MobiDB-lite"/>
    </source>
</evidence>